<organism evidence="9 10">
    <name type="scientific">Zostera marina</name>
    <name type="common">Eelgrass</name>
    <dbReference type="NCBI Taxonomy" id="29655"/>
    <lineage>
        <taxon>Eukaryota</taxon>
        <taxon>Viridiplantae</taxon>
        <taxon>Streptophyta</taxon>
        <taxon>Embryophyta</taxon>
        <taxon>Tracheophyta</taxon>
        <taxon>Spermatophyta</taxon>
        <taxon>Magnoliopsida</taxon>
        <taxon>Liliopsida</taxon>
        <taxon>Zosteraceae</taxon>
        <taxon>Zostera</taxon>
    </lineage>
</organism>
<evidence type="ECO:0000259" key="8">
    <source>
        <dbReference type="PROSITE" id="PS51635"/>
    </source>
</evidence>
<dbReference type="SUPFAM" id="SSF52151">
    <property type="entry name" value="FabD/lysophospholipase-like"/>
    <property type="match status" value="1"/>
</dbReference>
<feature type="domain" description="PNPLA" evidence="8">
    <location>
        <begin position="66"/>
        <end position="271"/>
    </location>
</feature>
<evidence type="ECO:0000313" key="10">
    <source>
        <dbReference type="Proteomes" id="UP000036987"/>
    </source>
</evidence>
<feature type="region of interest" description="Disordered" evidence="7">
    <location>
        <begin position="350"/>
        <end position="371"/>
    </location>
</feature>
<feature type="compositionally biased region" description="Low complexity" evidence="7">
    <location>
        <begin position="439"/>
        <end position="453"/>
    </location>
</feature>
<evidence type="ECO:0000256" key="7">
    <source>
        <dbReference type="SAM" id="MobiDB-lite"/>
    </source>
</evidence>
<dbReference type="GO" id="GO:0016042">
    <property type="term" value="P:lipid catabolic process"/>
    <property type="evidence" value="ECO:0007669"/>
    <property type="project" value="UniProtKB-KW"/>
</dbReference>
<dbReference type="PANTHER" id="PTHR32241">
    <property type="entry name" value="PATATIN-LIKE PROTEIN 6"/>
    <property type="match status" value="1"/>
</dbReference>
<keyword evidence="10" id="KW-1185">Reference proteome</keyword>
<evidence type="ECO:0000256" key="1">
    <source>
        <dbReference type="ARBA" id="ARBA00010240"/>
    </source>
</evidence>
<dbReference type="InterPro" id="IPR002641">
    <property type="entry name" value="PNPLA_dom"/>
</dbReference>
<dbReference type="AlphaFoldDB" id="A0A0K9P8B1"/>
<dbReference type="EMBL" id="LFYR01001055">
    <property type="protein sequence ID" value="KMZ65204.1"/>
    <property type="molecule type" value="Genomic_DNA"/>
</dbReference>
<dbReference type="InterPro" id="IPR016035">
    <property type="entry name" value="Acyl_Trfase/lysoPLipase"/>
</dbReference>
<evidence type="ECO:0000256" key="5">
    <source>
        <dbReference type="ARBA" id="ARBA00025642"/>
    </source>
</evidence>
<evidence type="ECO:0000256" key="3">
    <source>
        <dbReference type="ARBA" id="ARBA00022963"/>
    </source>
</evidence>
<dbReference type="CDD" id="cd07199">
    <property type="entry name" value="Pat17_PNPLA8_PNPLA9_like"/>
    <property type="match status" value="1"/>
</dbReference>
<gene>
    <name evidence="9" type="ORF">ZOSMA_330G00150</name>
</gene>
<dbReference type="GO" id="GO:0016787">
    <property type="term" value="F:hydrolase activity"/>
    <property type="evidence" value="ECO:0007669"/>
    <property type="project" value="UniProtKB-KW"/>
</dbReference>
<reference evidence="10" key="1">
    <citation type="journal article" date="2016" name="Nature">
        <title>The genome of the seagrass Zostera marina reveals angiosperm adaptation to the sea.</title>
        <authorList>
            <person name="Olsen J.L."/>
            <person name="Rouze P."/>
            <person name="Verhelst B."/>
            <person name="Lin Y.-C."/>
            <person name="Bayer T."/>
            <person name="Collen J."/>
            <person name="Dattolo E."/>
            <person name="De Paoli E."/>
            <person name="Dittami S."/>
            <person name="Maumus F."/>
            <person name="Michel G."/>
            <person name="Kersting A."/>
            <person name="Lauritano C."/>
            <person name="Lohaus R."/>
            <person name="Toepel M."/>
            <person name="Tonon T."/>
            <person name="Vanneste K."/>
            <person name="Amirebrahimi M."/>
            <person name="Brakel J."/>
            <person name="Bostroem C."/>
            <person name="Chovatia M."/>
            <person name="Grimwood J."/>
            <person name="Jenkins J.W."/>
            <person name="Jueterbock A."/>
            <person name="Mraz A."/>
            <person name="Stam W.T."/>
            <person name="Tice H."/>
            <person name="Bornberg-Bauer E."/>
            <person name="Green P.J."/>
            <person name="Pearson G.A."/>
            <person name="Procaccini G."/>
            <person name="Duarte C.M."/>
            <person name="Schmutz J."/>
            <person name="Reusch T.B.H."/>
            <person name="Van de Peer Y."/>
        </authorList>
    </citation>
    <scope>NUCLEOTIDE SEQUENCE [LARGE SCALE GENOMIC DNA]</scope>
    <source>
        <strain evidence="10">cv. Finnish</strain>
    </source>
</reference>
<comment type="function">
    <text evidence="5">Possesses non-specific lipolytic acyl hydrolase (LAH) activity. Hydrolyzes phospholipids as well as galactolipids. May play a role in disease resistance.</text>
</comment>
<dbReference type="PROSITE" id="PS51635">
    <property type="entry name" value="PNPLA"/>
    <property type="match status" value="1"/>
</dbReference>
<feature type="region of interest" description="Disordered" evidence="7">
    <location>
        <begin position="413"/>
        <end position="453"/>
    </location>
</feature>
<proteinExistence type="inferred from homology"/>
<comment type="similarity">
    <text evidence="1">Belongs to the patatin family.</text>
</comment>
<evidence type="ECO:0000256" key="4">
    <source>
        <dbReference type="ARBA" id="ARBA00023098"/>
    </source>
</evidence>
<keyword evidence="2" id="KW-0378">Hydrolase</keyword>
<keyword evidence="4" id="KW-0443">Lipid metabolism</keyword>
<evidence type="ECO:0000256" key="6">
    <source>
        <dbReference type="PROSITE-ProRule" id="PRU01161"/>
    </source>
</evidence>
<dbReference type="OMA" id="FASGNCI"/>
<name>A0A0K9P8B1_ZOSMR</name>
<dbReference type="Proteomes" id="UP000036987">
    <property type="component" value="Unassembled WGS sequence"/>
</dbReference>
<comment type="caution">
    <text evidence="9">The sequence shown here is derived from an EMBL/GenBank/DDBJ whole genome shotgun (WGS) entry which is preliminary data.</text>
</comment>
<protein>
    <submittedName>
        <fullName evidence="9">Putative Patatin B2</fullName>
    </submittedName>
</protein>
<evidence type="ECO:0000313" key="9">
    <source>
        <dbReference type="EMBL" id="KMZ65204.1"/>
    </source>
</evidence>
<accession>A0A0K9P8B1</accession>
<keyword evidence="3" id="KW-0442">Lipid degradation</keyword>
<dbReference type="OrthoDB" id="630895at2759"/>
<comment type="caution">
    <text evidence="6">Lacks conserved residue(s) required for the propagation of feature annotation.</text>
</comment>
<dbReference type="PANTHER" id="PTHR32241:SF12">
    <property type="entry name" value="OS03G0784100 PROTEIN"/>
    <property type="match status" value="1"/>
</dbReference>
<dbReference type="STRING" id="29655.A0A0K9P8B1"/>
<dbReference type="Gene3D" id="3.40.1090.10">
    <property type="entry name" value="Cytosolic phospholipase A2 catalytic domain"/>
    <property type="match status" value="1"/>
</dbReference>
<feature type="short sequence motif" description="DGA/G" evidence="6">
    <location>
        <begin position="258"/>
        <end position="260"/>
    </location>
</feature>
<evidence type="ECO:0000256" key="2">
    <source>
        <dbReference type="ARBA" id="ARBA00022801"/>
    </source>
</evidence>
<sequence length="453" mass="48620">MAVANEPSDYGMDKLNSEIFSLLESKFLFGYQNNNTNISPAVTPTWQDSSSPFTTDASSGGRIRILSIDAGGATEGLLAAASLALLESSLQHITSDTCVRIPDFFDLAAGSGVGGVLVSLIFARDTAASRPLLSAAQVLRIFSKYHRSIIHGSSSKKGGIFRKIFGGRKNKKTQPSDCVFRRLFGDDLTLKDTVKPVLIPCYDLATGAPFVFSRADAMETTSYDFRIREVCAATMGMKEAENVKSVDGRTRISAASVDGGVAMGNPASTAITHVLNNKIEFPFANDVQDLFLVSIGNGEAGGSAHHPENNTPSHAGIVKIAGDGVSDMIDQAVGMAFGQSRANNYIRIQGREPKPFSNSNLRESKDESSSDQLLGVAEEMLAQKNIESVLFQGKKLSEKTNGEKLDWAAVELVKENDRRKKSPHPIVVFKENSPRRDSSSSSSPISSSLNSSP</sequence>